<feature type="transmembrane region" description="Helical" evidence="1">
    <location>
        <begin position="26"/>
        <end position="47"/>
    </location>
</feature>
<dbReference type="PANTHER" id="PTHR38598:SF1">
    <property type="entry name" value="INNER MEMBRANE PROTEIN YJCH"/>
    <property type="match status" value="1"/>
</dbReference>
<organism evidence="2 3">
    <name type="scientific">Sphingomonas tagetis</name>
    <dbReference type="NCBI Taxonomy" id="2949092"/>
    <lineage>
        <taxon>Bacteria</taxon>
        <taxon>Pseudomonadati</taxon>
        <taxon>Pseudomonadota</taxon>
        <taxon>Alphaproteobacteria</taxon>
        <taxon>Sphingomonadales</taxon>
        <taxon>Sphingomonadaceae</taxon>
        <taxon>Sphingomonas</taxon>
    </lineage>
</organism>
<dbReference type="InterPro" id="IPR052959">
    <property type="entry name" value="Inner_membrane_assoc"/>
</dbReference>
<dbReference type="RefSeq" id="WP_254291441.1">
    <property type="nucleotide sequence ID" value="NZ_JAMLDX010000002.1"/>
</dbReference>
<name>A0A9X2HKE1_9SPHN</name>
<dbReference type="PANTHER" id="PTHR38598">
    <property type="entry name" value="INNER MEMBRANE PROTEIN YJCH"/>
    <property type="match status" value="1"/>
</dbReference>
<reference evidence="2" key="1">
    <citation type="submission" date="2022-05" db="EMBL/GenBank/DDBJ databases">
        <title>Sphingomonas sp. strain MG17 Genome sequencing and assembly.</title>
        <authorList>
            <person name="Kim I."/>
        </authorList>
    </citation>
    <scope>NUCLEOTIDE SEQUENCE</scope>
    <source>
        <strain evidence="2">MG17</strain>
    </source>
</reference>
<dbReference type="EMBL" id="JAMLDX010000002">
    <property type="protein sequence ID" value="MCP3729454.1"/>
    <property type="molecule type" value="Genomic_DNA"/>
</dbReference>
<dbReference type="Pfam" id="PF04341">
    <property type="entry name" value="DUF485"/>
    <property type="match status" value="1"/>
</dbReference>
<accession>A0A9X2HKE1</accession>
<keyword evidence="3" id="KW-1185">Reference proteome</keyword>
<evidence type="ECO:0000256" key="1">
    <source>
        <dbReference type="SAM" id="Phobius"/>
    </source>
</evidence>
<dbReference type="InterPro" id="IPR007436">
    <property type="entry name" value="DUF485"/>
</dbReference>
<comment type="caution">
    <text evidence="2">The sequence shown here is derived from an EMBL/GenBank/DDBJ whole genome shotgun (WGS) entry which is preliminary data.</text>
</comment>
<dbReference type="GO" id="GO:0005886">
    <property type="term" value="C:plasma membrane"/>
    <property type="evidence" value="ECO:0007669"/>
    <property type="project" value="TreeGrafter"/>
</dbReference>
<evidence type="ECO:0000313" key="3">
    <source>
        <dbReference type="Proteomes" id="UP001139451"/>
    </source>
</evidence>
<gene>
    <name evidence="2" type="ORF">M9978_03350</name>
</gene>
<dbReference type="AlphaFoldDB" id="A0A9X2HKE1"/>
<keyword evidence="1" id="KW-0472">Membrane</keyword>
<sequence length="108" mass="11643">MADQEVLERVASDPRYVPLVRERTRFAWTLSAVVVGLFMAFILVIALDKALLATPVGGLVATWGIPVGLGLILLAIASIALFTRRANRRWDPVMAAILSDAVAKDAAK</sequence>
<protein>
    <submittedName>
        <fullName evidence="2">DUF485 domain-containing protein</fullName>
    </submittedName>
</protein>
<keyword evidence="1" id="KW-0812">Transmembrane</keyword>
<evidence type="ECO:0000313" key="2">
    <source>
        <dbReference type="EMBL" id="MCP3729454.1"/>
    </source>
</evidence>
<keyword evidence="1" id="KW-1133">Transmembrane helix</keyword>
<feature type="transmembrane region" description="Helical" evidence="1">
    <location>
        <begin position="59"/>
        <end position="82"/>
    </location>
</feature>
<dbReference type="Proteomes" id="UP001139451">
    <property type="component" value="Unassembled WGS sequence"/>
</dbReference>
<proteinExistence type="predicted"/>